<keyword evidence="2" id="KW-0238">DNA-binding</keyword>
<proteinExistence type="predicted"/>
<keyword evidence="1" id="KW-0805">Transcription regulation</keyword>
<dbReference type="PROSITE" id="PS00041">
    <property type="entry name" value="HTH_ARAC_FAMILY_1"/>
    <property type="match status" value="1"/>
</dbReference>
<dbReference type="SUPFAM" id="SSF46689">
    <property type="entry name" value="Homeodomain-like"/>
    <property type="match status" value="1"/>
</dbReference>
<dbReference type="Gene3D" id="1.10.10.60">
    <property type="entry name" value="Homeodomain-like"/>
    <property type="match status" value="2"/>
</dbReference>
<dbReference type="EMBL" id="QGGY01000004">
    <property type="protein sequence ID" value="PWJ76784.1"/>
    <property type="molecule type" value="Genomic_DNA"/>
</dbReference>
<dbReference type="InterPro" id="IPR009057">
    <property type="entry name" value="Homeodomain-like_sf"/>
</dbReference>
<keyword evidence="6" id="KW-1185">Reference proteome</keyword>
<name>A0AB73T629_9FIRM</name>
<dbReference type="InterPro" id="IPR018060">
    <property type="entry name" value="HTH_AraC"/>
</dbReference>
<dbReference type="PRINTS" id="PR00032">
    <property type="entry name" value="HTHARAC"/>
</dbReference>
<keyword evidence="3" id="KW-0804">Transcription</keyword>
<organism evidence="5 6">
    <name type="scientific">Murimonas intestini</name>
    <dbReference type="NCBI Taxonomy" id="1337051"/>
    <lineage>
        <taxon>Bacteria</taxon>
        <taxon>Bacillati</taxon>
        <taxon>Bacillota</taxon>
        <taxon>Clostridia</taxon>
        <taxon>Lachnospirales</taxon>
        <taxon>Lachnospiraceae</taxon>
        <taxon>Murimonas</taxon>
    </lineage>
</organism>
<dbReference type="Proteomes" id="UP000245412">
    <property type="component" value="Unassembled WGS sequence"/>
</dbReference>
<dbReference type="InterPro" id="IPR003313">
    <property type="entry name" value="AraC-bd"/>
</dbReference>
<gene>
    <name evidence="5" type="ORF">C7383_104230</name>
</gene>
<protein>
    <submittedName>
        <fullName evidence="5">AraC-like protein</fullName>
    </submittedName>
</protein>
<dbReference type="Pfam" id="PF12833">
    <property type="entry name" value="HTH_18"/>
    <property type="match status" value="1"/>
</dbReference>
<dbReference type="InterPro" id="IPR018062">
    <property type="entry name" value="HTH_AraC-typ_CS"/>
</dbReference>
<dbReference type="GO" id="GO:0043565">
    <property type="term" value="F:sequence-specific DNA binding"/>
    <property type="evidence" value="ECO:0007669"/>
    <property type="project" value="InterPro"/>
</dbReference>
<dbReference type="SMART" id="SM00342">
    <property type="entry name" value="HTH_ARAC"/>
    <property type="match status" value="1"/>
</dbReference>
<dbReference type="Gene3D" id="2.60.120.10">
    <property type="entry name" value="Jelly Rolls"/>
    <property type="match status" value="1"/>
</dbReference>
<evidence type="ECO:0000256" key="2">
    <source>
        <dbReference type="ARBA" id="ARBA00023125"/>
    </source>
</evidence>
<dbReference type="InterPro" id="IPR011051">
    <property type="entry name" value="RmlC_Cupin_sf"/>
</dbReference>
<accession>A0AB73T629</accession>
<dbReference type="Pfam" id="PF02311">
    <property type="entry name" value="AraC_binding"/>
    <property type="match status" value="1"/>
</dbReference>
<evidence type="ECO:0000256" key="1">
    <source>
        <dbReference type="ARBA" id="ARBA00023015"/>
    </source>
</evidence>
<sequence length="341" mass="38927">MPQKTYPDTAADNVTAHVSKTISGRMKIGRPFTMFYKIKYGSQLLHYAVSPGSVSSMIRPNDDDLHQHEHFELLYVLEGELINRIEQINFHYKKGDACLLNRNTRHADIPGDNCAVVFLNLSTEYISSLLKDDVVFRDGTDLRPDGKIHQFLSSNLKGEEGFARNYLEFSPTAAASKNGWENNTQISIDAIQQELLGQKPGCSYLIKGLLLRLIHVLENENIYHSNFIHLDTGRQDFLFARITNCLKESAGNTSREELSDALNYNAEYMNQIVKKRTGLSLMQLGRAYRLERARQLLADTDESISEIIRELGFVSSSHFYSFFRKETGMSPLEYRRQEKGL</sequence>
<evidence type="ECO:0000259" key="4">
    <source>
        <dbReference type="PROSITE" id="PS01124"/>
    </source>
</evidence>
<reference evidence="5 6" key="1">
    <citation type="submission" date="2018-05" db="EMBL/GenBank/DDBJ databases">
        <authorList>
            <person name="Goeker M."/>
            <person name="Huntemann M."/>
            <person name="Clum A."/>
            <person name="Pillay M."/>
            <person name="Palaniappan K."/>
            <person name="Varghese N."/>
            <person name="Mikhailova N."/>
            <person name="Stamatis D."/>
            <person name="Reddy T."/>
            <person name="Daum C."/>
            <person name="Shapiro N."/>
            <person name="Ivanova N."/>
            <person name="Kyrpides N."/>
            <person name="Woyke T."/>
        </authorList>
    </citation>
    <scope>NUCLEOTIDE SEQUENCE [LARGE SCALE GENOMIC DNA]</scope>
    <source>
        <strain evidence="5 6">DSM 26524</strain>
    </source>
</reference>
<dbReference type="PANTHER" id="PTHR43280">
    <property type="entry name" value="ARAC-FAMILY TRANSCRIPTIONAL REGULATOR"/>
    <property type="match status" value="1"/>
</dbReference>
<dbReference type="PANTHER" id="PTHR43280:SF2">
    <property type="entry name" value="HTH-TYPE TRANSCRIPTIONAL REGULATOR EXSA"/>
    <property type="match status" value="1"/>
</dbReference>
<dbReference type="SUPFAM" id="SSF51182">
    <property type="entry name" value="RmlC-like cupins"/>
    <property type="match status" value="1"/>
</dbReference>
<evidence type="ECO:0000256" key="3">
    <source>
        <dbReference type="ARBA" id="ARBA00023163"/>
    </source>
</evidence>
<dbReference type="GO" id="GO:0003700">
    <property type="term" value="F:DNA-binding transcription factor activity"/>
    <property type="evidence" value="ECO:0007669"/>
    <property type="project" value="InterPro"/>
</dbReference>
<dbReference type="AlphaFoldDB" id="A0AB73T629"/>
<feature type="domain" description="HTH araC/xylS-type" evidence="4">
    <location>
        <begin position="236"/>
        <end position="337"/>
    </location>
</feature>
<dbReference type="RefSeq" id="WP_109625923.1">
    <property type="nucleotide sequence ID" value="NZ_CABJAT010000009.1"/>
</dbReference>
<dbReference type="PROSITE" id="PS01124">
    <property type="entry name" value="HTH_ARAC_FAMILY_2"/>
    <property type="match status" value="1"/>
</dbReference>
<evidence type="ECO:0000313" key="6">
    <source>
        <dbReference type="Proteomes" id="UP000245412"/>
    </source>
</evidence>
<dbReference type="InterPro" id="IPR020449">
    <property type="entry name" value="Tscrpt_reg_AraC-type_HTH"/>
</dbReference>
<evidence type="ECO:0000313" key="5">
    <source>
        <dbReference type="EMBL" id="PWJ76784.1"/>
    </source>
</evidence>
<dbReference type="InterPro" id="IPR014710">
    <property type="entry name" value="RmlC-like_jellyroll"/>
</dbReference>
<comment type="caution">
    <text evidence="5">The sequence shown here is derived from an EMBL/GenBank/DDBJ whole genome shotgun (WGS) entry which is preliminary data.</text>
</comment>